<dbReference type="Proteomes" id="UP001598130">
    <property type="component" value="Unassembled WGS sequence"/>
</dbReference>
<reference evidence="5 6" key="1">
    <citation type="submission" date="2022-09" db="EMBL/GenBank/DDBJ databases">
        <title>New species of Phenylobacterium.</title>
        <authorList>
            <person name="Mieszkin S."/>
        </authorList>
    </citation>
    <scope>NUCLEOTIDE SEQUENCE [LARGE SCALE GENOMIC DNA]</scope>
    <source>
        <strain evidence="5 6">HK31-G</strain>
    </source>
</reference>
<dbReference type="InterPro" id="IPR050765">
    <property type="entry name" value="Riboflavin_Biosynth_HTPR"/>
</dbReference>
<organism evidence="5 6">
    <name type="scientific">Phenylobacterium ferrooxidans</name>
    <dbReference type="NCBI Taxonomy" id="2982689"/>
    <lineage>
        <taxon>Bacteria</taxon>
        <taxon>Pseudomonadati</taxon>
        <taxon>Pseudomonadota</taxon>
        <taxon>Alphaproteobacteria</taxon>
        <taxon>Caulobacterales</taxon>
        <taxon>Caulobacteraceae</taxon>
        <taxon>Phenylobacterium</taxon>
    </lineage>
</organism>
<evidence type="ECO:0000256" key="2">
    <source>
        <dbReference type="ARBA" id="ARBA00022857"/>
    </source>
</evidence>
<dbReference type="SUPFAM" id="SSF53597">
    <property type="entry name" value="Dihydrofolate reductase-like"/>
    <property type="match status" value="1"/>
</dbReference>
<feature type="domain" description="Bacterial bifunctional deaminase-reductase C-terminal" evidence="4">
    <location>
        <begin position="2"/>
        <end position="188"/>
    </location>
</feature>
<dbReference type="InterPro" id="IPR024072">
    <property type="entry name" value="DHFR-like_dom_sf"/>
</dbReference>
<evidence type="ECO:0000256" key="1">
    <source>
        <dbReference type="ARBA" id="ARBA00005104"/>
    </source>
</evidence>
<gene>
    <name evidence="5" type="ORF">OCL97_10335</name>
</gene>
<dbReference type="PANTHER" id="PTHR38011:SF7">
    <property type="entry name" value="2,5-DIAMINO-6-RIBOSYLAMINO-4(3H)-PYRIMIDINONE 5'-PHOSPHATE REDUCTASE"/>
    <property type="match status" value="1"/>
</dbReference>
<keyword evidence="2" id="KW-0521">NADP</keyword>
<keyword evidence="6" id="KW-1185">Reference proteome</keyword>
<evidence type="ECO:0000313" key="6">
    <source>
        <dbReference type="Proteomes" id="UP001598130"/>
    </source>
</evidence>
<name>A0ABW6CVW8_9CAUL</name>
<evidence type="ECO:0000313" key="5">
    <source>
        <dbReference type="EMBL" id="MFD3264357.1"/>
    </source>
</evidence>
<accession>A0ABW6CVW8</accession>
<dbReference type="PANTHER" id="PTHR38011">
    <property type="entry name" value="DIHYDROFOLATE REDUCTASE FAMILY PROTEIN (AFU_ORTHOLOGUE AFUA_8G06820)"/>
    <property type="match status" value="1"/>
</dbReference>
<dbReference type="RefSeq" id="WP_377369922.1">
    <property type="nucleotide sequence ID" value="NZ_JAOTJD010000017.1"/>
</dbReference>
<evidence type="ECO:0000256" key="3">
    <source>
        <dbReference type="ARBA" id="ARBA00023002"/>
    </source>
</evidence>
<comment type="pathway">
    <text evidence="1">Cofactor biosynthesis; riboflavin biosynthesis.</text>
</comment>
<evidence type="ECO:0000259" key="4">
    <source>
        <dbReference type="Pfam" id="PF01872"/>
    </source>
</evidence>
<dbReference type="Pfam" id="PF01872">
    <property type="entry name" value="RibD_C"/>
    <property type="match status" value="1"/>
</dbReference>
<comment type="caution">
    <text evidence="5">The sequence shown here is derived from an EMBL/GenBank/DDBJ whole genome shotgun (WGS) entry which is preliminary data.</text>
</comment>
<dbReference type="InterPro" id="IPR002734">
    <property type="entry name" value="RibDG_C"/>
</dbReference>
<sequence>MPTITTLSELTIDGKLSLGSGGSSKDLFDFYGDDLRAWFHAQRALHDAIMVGAGTVRCDDPELTVRHAPGANPLRVVPCSTGRLPLDARLLTDGLPTLVAVSRKAEEDVVAALATKPGVTVVRCGDDRVDLHELMGVLDARGIKTLMVEGGSRLLHSLFEAGLVSRIVIKHIPVISGALEAPTYLRADRSGSTLALSRWQLTDLFVKSGVGVSIYKPLAAAA</sequence>
<proteinExistence type="predicted"/>
<keyword evidence="3" id="KW-0560">Oxidoreductase</keyword>
<dbReference type="Gene3D" id="3.40.430.10">
    <property type="entry name" value="Dihydrofolate Reductase, subunit A"/>
    <property type="match status" value="1"/>
</dbReference>
<dbReference type="EMBL" id="JAOTJD010000017">
    <property type="protein sequence ID" value="MFD3264357.1"/>
    <property type="molecule type" value="Genomic_DNA"/>
</dbReference>
<protein>
    <submittedName>
        <fullName evidence="5">Dihydrofolate reductase family protein</fullName>
    </submittedName>
</protein>